<feature type="compositionally biased region" description="Gly residues" evidence="1">
    <location>
        <begin position="73"/>
        <end position="83"/>
    </location>
</feature>
<sequence length="83" mass="9496">MFLQRKPMINSGRNEMLRGCQGWKRKKGTLWRLEKENSLQKYSMQSESSNCKFRLLLKGGSKGMTGFRHGMEGKGSGLLGQRN</sequence>
<dbReference type="AlphaFoldDB" id="A0A6N2NLJ0"/>
<gene>
    <name evidence="2" type="ORF">SVIM_LOCUS501578</name>
</gene>
<evidence type="ECO:0000313" key="2">
    <source>
        <dbReference type="EMBL" id="VFU65363.1"/>
    </source>
</evidence>
<proteinExistence type="predicted"/>
<evidence type="ECO:0000256" key="1">
    <source>
        <dbReference type="SAM" id="MobiDB-lite"/>
    </source>
</evidence>
<feature type="region of interest" description="Disordered" evidence="1">
    <location>
        <begin position="64"/>
        <end position="83"/>
    </location>
</feature>
<name>A0A6N2NLJ0_SALVM</name>
<reference evidence="2" key="1">
    <citation type="submission" date="2019-03" db="EMBL/GenBank/DDBJ databases">
        <authorList>
            <person name="Mank J."/>
            <person name="Almeida P."/>
        </authorList>
    </citation>
    <scope>NUCLEOTIDE SEQUENCE</scope>
    <source>
        <strain evidence="2">78183</strain>
    </source>
</reference>
<dbReference type="EMBL" id="CAADRP010002285">
    <property type="protein sequence ID" value="VFU65363.1"/>
    <property type="molecule type" value="Genomic_DNA"/>
</dbReference>
<accession>A0A6N2NLJ0</accession>
<protein>
    <submittedName>
        <fullName evidence="2">Uncharacterized protein</fullName>
    </submittedName>
</protein>
<organism evidence="2">
    <name type="scientific">Salix viminalis</name>
    <name type="common">Common osier</name>
    <name type="synonym">Basket willow</name>
    <dbReference type="NCBI Taxonomy" id="40686"/>
    <lineage>
        <taxon>Eukaryota</taxon>
        <taxon>Viridiplantae</taxon>
        <taxon>Streptophyta</taxon>
        <taxon>Embryophyta</taxon>
        <taxon>Tracheophyta</taxon>
        <taxon>Spermatophyta</taxon>
        <taxon>Magnoliopsida</taxon>
        <taxon>eudicotyledons</taxon>
        <taxon>Gunneridae</taxon>
        <taxon>Pentapetalae</taxon>
        <taxon>rosids</taxon>
        <taxon>fabids</taxon>
        <taxon>Malpighiales</taxon>
        <taxon>Salicaceae</taxon>
        <taxon>Saliceae</taxon>
        <taxon>Salix</taxon>
    </lineage>
</organism>